<dbReference type="InterPro" id="IPR029045">
    <property type="entry name" value="ClpP/crotonase-like_dom_sf"/>
</dbReference>
<dbReference type="GO" id="GO:0005829">
    <property type="term" value="C:cytosol"/>
    <property type="evidence" value="ECO:0007669"/>
    <property type="project" value="TreeGrafter"/>
</dbReference>
<evidence type="ECO:0000256" key="2">
    <source>
        <dbReference type="ARBA" id="ARBA00011915"/>
    </source>
</evidence>
<evidence type="ECO:0000313" key="5">
    <source>
        <dbReference type="EMBL" id="RWX54894.1"/>
    </source>
</evidence>
<sequence length="406" mass="44762">MLGKARGGEVEIGKVNFSELDCTFGGKIGVAELDNPASLNALTLDMLKQLKAKLEQWESNEHIVCIFLHSVGDKAFCAGGDVRTMYQMMHAASELKEPADDAAKNFLTDYFTVEYGCDYLIHRYSKPVIVWGEGIIMGGGMGLYIGASHRVTTPSSRLAMPEISIGLYPDVGGTWFLNHLPSGIGLFLGLTGAQINASDALGLELTEHVLMPAEKQLVLDKLQGSTWLVGEDNHSLNDAKIHTQNHTQNHAIITELLRGQEQAAISHYPASQMNPYYSQILAACIGSSLAEVYRQIEAINGVGRWLEQAKKTLREGSSISASICFRQITQYQHLSLEDCFRLELSLSVRSGLLGEFEEGVRARLIDKCGQPNWMYRTPEDVEQSVIDALFTSLWTEQEHPLAKLGT</sequence>
<protein>
    <recommendedName>
        <fullName evidence="2">3-hydroxyisobutyryl-CoA hydrolase</fullName>
        <ecNumber evidence="2">3.1.2.4</ecNumber>
    </recommendedName>
</protein>
<dbReference type="PANTHER" id="PTHR43176:SF3">
    <property type="entry name" value="3-HYDROXYISOBUTYRYL-COA HYDROLASE, MITOCHONDRIAL"/>
    <property type="match status" value="1"/>
</dbReference>
<proteinExistence type="predicted"/>
<comment type="caution">
    <text evidence="5">The sequence shown here is derived from an EMBL/GenBank/DDBJ whole genome shotgun (WGS) entry which is preliminary data.</text>
</comment>
<evidence type="ECO:0000313" key="6">
    <source>
        <dbReference type="Proteomes" id="UP000287563"/>
    </source>
</evidence>
<keyword evidence="6" id="KW-1185">Reference proteome</keyword>
<comment type="catalytic activity">
    <reaction evidence="1">
        <text>3-hydroxy-2-methylpropanoyl-CoA + H2O = 3-hydroxy-2-methylpropanoate + CoA + H(+)</text>
        <dbReference type="Rhea" id="RHEA:20888"/>
        <dbReference type="ChEBI" id="CHEBI:11805"/>
        <dbReference type="ChEBI" id="CHEBI:15377"/>
        <dbReference type="ChEBI" id="CHEBI:15378"/>
        <dbReference type="ChEBI" id="CHEBI:57287"/>
        <dbReference type="ChEBI" id="CHEBI:57340"/>
        <dbReference type="EC" id="3.1.2.4"/>
    </reaction>
</comment>
<accession>A0A444JP80</accession>
<organism evidence="5 6">
    <name type="scientific">Photobacterium chitinilyticum</name>
    <dbReference type="NCBI Taxonomy" id="2485123"/>
    <lineage>
        <taxon>Bacteria</taxon>
        <taxon>Pseudomonadati</taxon>
        <taxon>Pseudomonadota</taxon>
        <taxon>Gammaproteobacteria</taxon>
        <taxon>Vibrionales</taxon>
        <taxon>Vibrionaceae</taxon>
        <taxon>Photobacterium</taxon>
    </lineage>
</organism>
<name>A0A444JP80_9GAMM</name>
<dbReference type="Proteomes" id="UP000287563">
    <property type="component" value="Unassembled WGS sequence"/>
</dbReference>
<dbReference type="EC" id="3.1.2.4" evidence="2"/>
<dbReference type="GO" id="GO:0016853">
    <property type="term" value="F:isomerase activity"/>
    <property type="evidence" value="ECO:0007669"/>
    <property type="project" value="UniProtKB-KW"/>
</dbReference>
<dbReference type="InterPro" id="IPR032259">
    <property type="entry name" value="HIBYL-CoA-H"/>
</dbReference>
<keyword evidence="5" id="KW-0413">Isomerase</keyword>
<gene>
    <name evidence="5" type="ORF">EDI28_14215</name>
</gene>
<dbReference type="EMBL" id="RJLM01000005">
    <property type="protein sequence ID" value="RWX54894.1"/>
    <property type="molecule type" value="Genomic_DNA"/>
</dbReference>
<dbReference type="OrthoDB" id="9790967at2"/>
<evidence type="ECO:0000259" key="4">
    <source>
        <dbReference type="Pfam" id="PF16113"/>
    </source>
</evidence>
<evidence type="ECO:0000256" key="1">
    <source>
        <dbReference type="ARBA" id="ARBA00001709"/>
    </source>
</evidence>
<dbReference type="CDD" id="cd06558">
    <property type="entry name" value="crotonase-like"/>
    <property type="match status" value="1"/>
</dbReference>
<dbReference type="SUPFAM" id="SSF52096">
    <property type="entry name" value="ClpP/crotonase"/>
    <property type="match status" value="1"/>
</dbReference>
<reference evidence="5 6" key="1">
    <citation type="submission" date="2018-11" db="EMBL/GenBank/DDBJ databases">
        <title>Photobacterium sp. BEI247 sp. nov., a marine bacterium isolated from Yongle Blue Hole in the South China Sea.</title>
        <authorList>
            <person name="Wang X."/>
        </authorList>
    </citation>
    <scope>NUCLEOTIDE SEQUENCE [LARGE SCALE GENOMIC DNA]</scope>
    <source>
        <strain evidence="6">BEI247</strain>
    </source>
</reference>
<dbReference type="Pfam" id="PF16113">
    <property type="entry name" value="ECH_2"/>
    <property type="match status" value="1"/>
</dbReference>
<dbReference type="InterPro" id="IPR045004">
    <property type="entry name" value="ECH_dom"/>
</dbReference>
<dbReference type="NCBIfam" id="NF004127">
    <property type="entry name" value="PRK05617.1"/>
    <property type="match status" value="1"/>
</dbReference>
<feature type="domain" description="Enoyl-CoA hydratase/isomerase" evidence="4">
    <location>
        <begin position="28"/>
        <end position="390"/>
    </location>
</feature>
<dbReference type="Gene3D" id="3.90.226.10">
    <property type="entry name" value="2-enoyl-CoA Hydratase, Chain A, domain 1"/>
    <property type="match status" value="1"/>
</dbReference>
<dbReference type="AlphaFoldDB" id="A0A444JP80"/>
<evidence type="ECO:0000256" key="3">
    <source>
        <dbReference type="ARBA" id="ARBA00022801"/>
    </source>
</evidence>
<dbReference type="GO" id="GO:0006574">
    <property type="term" value="P:L-valine catabolic process"/>
    <property type="evidence" value="ECO:0007669"/>
    <property type="project" value="TreeGrafter"/>
</dbReference>
<dbReference type="PANTHER" id="PTHR43176">
    <property type="entry name" value="3-HYDROXYISOBUTYRYL-COA HYDROLASE-RELATED"/>
    <property type="match status" value="1"/>
</dbReference>
<dbReference type="GO" id="GO:0003860">
    <property type="term" value="F:3-hydroxyisobutyryl-CoA hydrolase activity"/>
    <property type="evidence" value="ECO:0007669"/>
    <property type="project" value="UniProtKB-EC"/>
</dbReference>
<keyword evidence="3" id="KW-0378">Hydrolase</keyword>